<proteinExistence type="inferred from homology"/>
<feature type="compositionally biased region" description="Basic and acidic residues" evidence="8">
    <location>
        <begin position="217"/>
        <end position="238"/>
    </location>
</feature>
<evidence type="ECO:0000259" key="9">
    <source>
        <dbReference type="PROSITE" id="PS50067"/>
    </source>
</evidence>
<dbReference type="OrthoDB" id="3176171at2759"/>
<gene>
    <name evidence="10" type="ORF">CSUI_007819</name>
</gene>
<comment type="similarity">
    <text evidence="6 7">Belongs to the TRAFAC class myosin-kinesin ATPase superfamily. Kinesin family.</text>
</comment>
<dbReference type="PRINTS" id="PR00380">
    <property type="entry name" value="KINESINHEAVY"/>
</dbReference>
<feature type="domain" description="Kinesin motor" evidence="9">
    <location>
        <begin position="272"/>
        <end position="613"/>
    </location>
</feature>
<name>A0A2C6JSL8_9APIC</name>
<dbReference type="VEuPathDB" id="ToxoDB:CSUI_007819"/>
<keyword evidence="5" id="KW-0175">Coiled coil</keyword>
<dbReference type="EMBL" id="MIGC01004201">
    <property type="protein sequence ID" value="PHJ18351.1"/>
    <property type="molecule type" value="Genomic_DNA"/>
</dbReference>
<dbReference type="GO" id="GO:0007052">
    <property type="term" value="P:mitotic spindle organization"/>
    <property type="evidence" value="ECO:0007669"/>
    <property type="project" value="TreeGrafter"/>
</dbReference>
<evidence type="ECO:0000256" key="3">
    <source>
        <dbReference type="ARBA" id="ARBA00022741"/>
    </source>
</evidence>
<feature type="binding site" evidence="6">
    <location>
        <begin position="358"/>
        <end position="365"/>
    </location>
    <ligand>
        <name>ATP</name>
        <dbReference type="ChEBI" id="CHEBI:30616"/>
    </ligand>
</feature>
<evidence type="ECO:0000313" key="10">
    <source>
        <dbReference type="EMBL" id="PHJ18351.1"/>
    </source>
</evidence>
<dbReference type="InterPro" id="IPR019821">
    <property type="entry name" value="Kinesin_motor_CS"/>
</dbReference>
<feature type="compositionally biased region" description="Basic and acidic residues" evidence="8">
    <location>
        <begin position="118"/>
        <end position="148"/>
    </location>
</feature>
<dbReference type="InterPro" id="IPR001752">
    <property type="entry name" value="Kinesin_motor_dom"/>
</dbReference>
<dbReference type="GO" id="GO:0005737">
    <property type="term" value="C:cytoplasm"/>
    <property type="evidence" value="ECO:0007669"/>
    <property type="project" value="UniProtKB-SubCell"/>
</dbReference>
<dbReference type="PANTHER" id="PTHR47969:SF15">
    <property type="entry name" value="CHROMOSOME-ASSOCIATED KINESIN KIF4A-RELATED"/>
    <property type="match status" value="1"/>
</dbReference>
<comment type="caution">
    <text evidence="10">The sequence shown here is derived from an EMBL/GenBank/DDBJ whole genome shotgun (WGS) entry which is preliminary data.</text>
</comment>
<dbReference type="GO" id="GO:0005874">
    <property type="term" value="C:microtubule"/>
    <property type="evidence" value="ECO:0007669"/>
    <property type="project" value="UniProtKB-KW"/>
</dbReference>
<dbReference type="GO" id="GO:0007018">
    <property type="term" value="P:microtubule-based movement"/>
    <property type="evidence" value="ECO:0007669"/>
    <property type="project" value="InterPro"/>
</dbReference>
<dbReference type="InterPro" id="IPR027640">
    <property type="entry name" value="Kinesin-like_fam"/>
</dbReference>
<evidence type="ECO:0000256" key="1">
    <source>
        <dbReference type="ARBA" id="ARBA00004496"/>
    </source>
</evidence>
<sequence length="929" mass="99957">MGRGGRNETLPSGVSNSPSSSPKETVEADNVPDSPPGSSPLKSTEARNVKRKTLSRGEKAKRQSEDLKNEPVSQKSPENTVGSDPIQKNGPESTRNSHTGESETATRPSQADVLLSTHEPEKAEPEKARDAERVAPPAAEDKPQDGRAKAPAGPKRPGVLREPCRAISDQGEQARTGVSPTPEATHKADGQPIGQVFGPSATIDAPARVDATREKFLPSEDVPAARRPHDDESREKPTLLDTAPAPPETWGGATWEASSNAPQVQVPTVAKGCIVCVRIRPESVQEVASGGNICVFTQTEESQSPSLIVTGNRDQRYKFHYDYVFDQDASQEKVYSAACLPLVDKLLSGYSASVIAYGQTGAGKSYTMIGETGADGFQRALTDPTTKGVTPRIIDAIFQRIQALASNDADVVFSLRASLMEIYNETVRDLLTPSRDNLNIRESAHASTIITDATEVPISSMKEALGVVQAGFANRALGTTLSNEKSSRSHAIFQLTVRRDSMRDCTTKMSQLFLVDLAGSERVAKADSSGERLREAQNINRSLLALGNVISAVPSGGGSKKHIPYRESKLTRLLQHSFGGNSFTVVLLCCSPHSFNVRETLSTLRFGDRAAHLRNKPQSVETLSPDLLQKRLIEAQTELRFSQARLRACVTQNARQLEALKMLQKYLPPDARLTQDDAVLLEKALAGYDFLESSSPQPPRAVSPKQGISRPKSKPTMPPAQSWKSQPHNRWPSVSPVTKFDSQSPSLLKDPTRGIRPQSQPRAAAAWPANEPNFRVKACPPTRQHPPSLSLHEGGERHENEATGQENLGSPERELTGVCRPLVPRAGVVPPRTGLRGQAVAHEPATASTPEAKPQTPPAQQPGPSSQSAPSSPSKNGGTADHTAARTAGADPEPDGAAEKSLRAEAPQHHPSHDNGKFPPPRLLTALHC</sequence>
<dbReference type="Pfam" id="PF00225">
    <property type="entry name" value="Kinesin"/>
    <property type="match status" value="1"/>
</dbReference>
<evidence type="ECO:0000256" key="7">
    <source>
        <dbReference type="RuleBase" id="RU000394"/>
    </source>
</evidence>
<feature type="compositionally biased region" description="Basic and acidic residues" evidence="8">
    <location>
        <begin position="55"/>
        <end position="69"/>
    </location>
</feature>
<dbReference type="GO" id="GO:0003777">
    <property type="term" value="F:microtubule motor activity"/>
    <property type="evidence" value="ECO:0007669"/>
    <property type="project" value="InterPro"/>
</dbReference>
<dbReference type="GO" id="GO:0008017">
    <property type="term" value="F:microtubule binding"/>
    <property type="evidence" value="ECO:0007669"/>
    <property type="project" value="InterPro"/>
</dbReference>
<keyword evidence="6 7" id="KW-0505">Motor protein</keyword>
<dbReference type="GeneID" id="94431173"/>
<dbReference type="PANTHER" id="PTHR47969">
    <property type="entry name" value="CHROMOSOME-ASSOCIATED KINESIN KIF4A-RELATED"/>
    <property type="match status" value="1"/>
</dbReference>
<protein>
    <recommendedName>
        <fullName evidence="7">Kinesin-like protein</fullName>
    </recommendedName>
</protein>
<dbReference type="Proteomes" id="UP000221165">
    <property type="component" value="Unassembled WGS sequence"/>
</dbReference>
<evidence type="ECO:0000256" key="4">
    <source>
        <dbReference type="ARBA" id="ARBA00022840"/>
    </source>
</evidence>
<keyword evidence="7" id="KW-0493">Microtubule</keyword>
<feature type="region of interest" description="Disordered" evidence="8">
    <location>
        <begin position="1"/>
        <end position="199"/>
    </location>
</feature>
<dbReference type="GO" id="GO:0051231">
    <property type="term" value="P:spindle elongation"/>
    <property type="evidence" value="ECO:0007669"/>
    <property type="project" value="TreeGrafter"/>
</dbReference>
<dbReference type="PROSITE" id="PS50067">
    <property type="entry name" value="KINESIN_MOTOR_2"/>
    <property type="match status" value="1"/>
</dbReference>
<dbReference type="SUPFAM" id="SSF52540">
    <property type="entry name" value="P-loop containing nucleoside triphosphate hydrolases"/>
    <property type="match status" value="1"/>
</dbReference>
<reference evidence="10 11" key="1">
    <citation type="journal article" date="2017" name="Int. J. Parasitol.">
        <title>The genome of the protozoan parasite Cystoisospora suis and a reverse vaccinology approach to identify vaccine candidates.</title>
        <authorList>
            <person name="Palmieri N."/>
            <person name="Shrestha A."/>
            <person name="Ruttkowski B."/>
            <person name="Beck T."/>
            <person name="Vogl C."/>
            <person name="Tomley F."/>
            <person name="Blake D.P."/>
            <person name="Joachim A."/>
        </authorList>
    </citation>
    <scope>NUCLEOTIDE SEQUENCE [LARGE SCALE GENOMIC DNA]</scope>
    <source>
        <strain evidence="10 11">Wien I</strain>
    </source>
</reference>
<evidence type="ECO:0000256" key="5">
    <source>
        <dbReference type="ARBA" id="ARBA00023054"/>
    </source>
</evidence>
<evidence type="ECO:0000256" key="2">
    <source>
        <dbReference type="ARBA" id="ARBA00022490"/>
    </source>
</evidence>
<evidence type="ECO:0000256" key="8">
    <source>
        <dbReference type="SAM" id="MobiDB-lite"/>
    </source>
</evidence>
<dbReference type="InterPro" id="IPR036961">
    <property type="entry name" value="Kinesin_motor_dom_sf"/>
</dbReference>
<dbReference type="AlphaFoldDB" id="A0A2C6JSL8"/>
<feature type="compositionally biased region" description="Polar residues" evidence="8">
    <location>
        <begin position="90"/>
        <end position="109"/>
    </location>
</feature>
<feature type="compositionally biased region" description="Polar residues" evidence="8">
    <location>
        <begin position="71"/>
        <end position="82"/>
    </location>
</feature>
<dbReference type="RefSeq" id="XP_067920059.1">
    <property type="nucleotide sequence ID" value="XM_068067962.1"/>
</dbReference>
<comment type="subcellular location">
    <subcellularLocation>
        <location evidence="1">Cytoplasm</location>
    </subcellularLocation>
</comment>
<dbReference type="GO" id="GO:0005524">
    <property type="term" value="F:ATP binding"/>
    <property type="evidence" value="ECO:0007669"/>
    <property type="project" value="UniProtKB-UniRule"/>
</dbReference>
<keyword evidence="11" id="KW-1185">Reference proteome</keyword>
<feature type="region of interest" description="Disordered" evidence="8">
    <location>
        <begin position="217"/>
        <end position="260"/>
    </location>
</feature>
<feature type="region of interest" description="Disordered" evidence="8">
    <location>
        <begin position="691"/>
        <end position="929"/>
    </location>
</feature>
<evidence type="ECO:0000313" key="11">
    <source>
        <dbReference type="Proteomes" id="UP000221165"/>
    </source>
</evidence>
<dbReference type="InterPro" id="IPR027417">
    <property type="entry name" value="P-loop_NTPase"/>
</dbReference>
<keyword evidence="2" id="KW-0963">Cytoplasm</keyword>
<feature type="compositionally biased region" description="Low complexity" evidence="8">
    <location>
        <begin position="11"/>
        <end position="22"/>
    </location>
</feature>
<dbReference type="GO" id="GO:0005875">
    <property type="term" value="C:microtubule associated complex"/>
    <property type="evidence" value="ECO:0007669"/>
    <property type="project" value="TreeGrafter"/>
</dbReference>
<dbReference type="PROSITE" id="PS00411">
    <property type="entry name" value="KINESIN_MOTOR_1"/>
    <property type="match status" value="1"/>
</dbReference>
<keyword evidence="3 6" id="KW-0547">Nucleotide-binding</keyword>
<feature type="compositionally biased region" description="Polar residues" evidence="8">
    <location>
        <begin position="170"/>
        <end position="179"/>
    </location>
</feature>
<organism evidence="10 11">
    <name type="scientific">Cystoisospora suis</name>
    <dbReference type="NCBI Taxonomy" id="483139"/>
    <lineage>
        <taxon>Eukaryota</taxon>
        <taxon>Sar</taxon>
        <taxon>Alveolata</taxon>
        <taxon>Apicomplexa</taxon>
        <taxon>Conoidasida</taxon>
        <taxon>Coccidia</taxon>
        <taxon>Eucoccidiorida</taxon>
        <taxon>Eimeriorina</taxon>
        <taxon>Sarcocystidae</taxon>
        <taxon>Cystoisospora</taxon>
    </lineage>
</organism>
<dbReference type="Gene3D" id="3.40.850.10">
    <property type="entry name" value="Kinesin motor domain"/>
    <property type="match status" value="1"/>
</dbReference>
<feature type="compositionally biased region" description="Basic and acidic residues" evidence="8">
    <location>
        <begin position="897"/>
        <end position="916"/>
    </location>
</feature>
<keyword evidence="4 6" id="KW-0067">ATP-binding</keyword>
<accession>A0A2C6JSL8</accession>
<evidence type="ECO:0000256" key="6">
    <source>
        <dbReference type="PROSITE-ProRule" id="PRU00283"/>
    </source>
</evidence>
<dbReference type="SMART" id="SM00129">
    <property type="entry name" value="KISc"/>
    <property type="match status" value="1"/>
</dbReference>
<feature type="compositionally biased region" description="Low complexity" evidence="8">
    <location>
        <begin position="862"/>
        <end position="874"/>
    </location>
</feature>